<dbReference type="AlphaFoldDB" id="A0A3T0E5U9"/>
<dbReference type="SUPFAM" id="SSF53474">
    <property type="entry name" value="alpha/beta-Hydrolases"/>
    <property type="match status" value="1"/>
</dbReference>
<dbReference type="InterPro" id="IPR013094">
    <property type="entry name" value="AB_hydrolase_3"/>
</dbReference>
<organism evidence="3 4">
    <name type="scientific">Glycocaulis alkaliphilus</name>
    <dbReference type="NCBI Taxonomy" id="1434191"/>
    <lineage>
        <taxon>Bacteria</taxon>
        <taxon>Pseudomonadati</taxon>
        <taxon>Pseudomonadota</taxon>
        <taxon>Alphaproteobacteria</taxon>
        <taxon>Maricaulales</taxon>
        <taxon>Maricaulaceae</taxon>
        <taxon>Glycocaulis</taxon>
    </lineage>
</organism>
<comment type="similarity">
    <text evidence="1">Belongs to the 'GDXG' lipolytic enzyme family.</text>
</comment>
<gene>
    <name evidence="3" type="ORF">X907_0201</name>
</gene>
<dbReference type="OrthoDB" id="9806180at2"/>
<dbReference type="Gene3D" id="3.40.50.1820">
    <property type="entry name" value="alpha/beta hydrolase"/>
    <property type="match status" value="1"/>
</dbReference>
<dbReference type="Proteomes" id="UP000286954">
    <property type="component" value="Chromosome"/>
</dbReference>
<sequence length="302" mass="32402">MLTPEKVFADLAAHFTPERTAPGMREALRRMIPITELEPPGVERIENLTLPGPSEPIPVRVWVPFDAAENGAGLVYFHGGGFVVGDIDTHAPLCQRLAAASGVRVVSVNYRKAPEHAFPAAINDALAAFDAVQEGALADYGFAPDRLAVGGDSAGGNLAAVIAQHRRGKAAFQLLIYPLLQLLEIERAGQPWQEGPLLSREVLTRIRLTYLRSLDDVRDVRVSPLLADDLKGIAPTFLLAAELDPLLNEGAAYADRLAASGVPVERVVINTVPHGFLNMTRILPQAVEAIVRAAKALEKGLA</sequence>
<evidence type="ECO:0000256" key="2">
    <source>
        <dbReference type="ARBA" id="ARBA00022801"/>
    </source>
</evidence>
<evidence type="ECO:0000256" key="1">
    <source>
        <dbReference type="ARBA" id="ARBA00010515"/>
    </source>
</evidence>
<dbReference type="KEGG" id="gak:X907_0201"/>
<dbReference type="PROSITE" id="PS01173">
    <property type="entry name" value="LIPASE_GDXG_HIS"/>
    <property type="match status" value="1"/>
</dbReference>
<protein>
    <submittedName>
        <fullName evidence="3">Alpha/beta hydrolase domain-containing protein</fullName>
    </submittedName>
</protein>
<dbReference type="GO" id="GO:0016787">
    <property type="term" value="F:hydrolase activity"/>
    <property type="evidence" value="ECO:0007669"/>
    <property type="project" value="UniProtKB-KW"/>
</dbReference>
<dbReference type="EMBL" id="CP018911">
    <property type="protein sequence ID" value="AZU02751.1"/>
    <property type="molecule type" value="Genomic_DNA"/>
</dbReference>
<dbReference type="InterPro" id="IPR002168">
    <property type="entry name" value="Lipase_GDXG_HIS_AS"/>
</dbReference>
<reference evidence="3 4" key="1">
    <citation type="submission" date="2016-12" db="EMBL/GenBank/DDBJ databases">
        <title>The genome of dimorphic prosthecate Glycocaulis alkaliphilus 6b-8t, isolated from crude oil dictates its adaptability in petroleum environments.</title>
        <authorList>
            <person name="Wu X.-L."/>
            <person name="Geng S."/>
        </authorList>
    </citation>
    <scope>NUCLEOTIDE SEQUENCE [LARGE SCALE GENOMIC DNA]</scope>
    <source>
        <strain evidence="3 4">6B-8</strain>
    </source>
</reference>
<accession>A0A3T0E5U9</accession>
<dbReference type="InterPro" id="IPR050300">
    <property type="entry name" value="GDXG_lipolytic_enzyme"/>
</dbReference>
<evidence type="ECO:0000313" key="3">
    <source>
        <dbReference type="EMBL" id="AZU02751.1"/>
    </source>
</evidence>
<evidence type="ECO:0000313" key="4">
    <source>
        <dbReference type="Proteomes" id="UP000286954"/>
    </source>
</evidence>
<keyword evidence="2 3" id="KW-0378">Hydrolase</keyword>
<proteinExistence type="inferred from homology"/>
<dbReference type="Pfam" id="PF07859">
    <property type="entry name" value="Abhydrolase_3"/>
    <property type="match status" value="1"/>
</dbReference>
<dbReference type="RefSeq" id="WP_127565207.1">
    <property type="nucleotide sequence ID" value="NZ_BMFB01000004.1"/>
</dbReference>
<keyword evidence="4" id="KW-1185">Reference proteome</keyword>
<dbReference type="PANTHER" id="PTHR48081:SF8">
    <property type="entry name" value="ALPHA_BETA HYDROLASE FOLD-3 DOMAIN-CONTAINING PROTEIN-RELATED"/>
    <property type="match status" value="1"/>
</dbReference>
<dbReference type="InterPro" id="IPR029058">
    <property type="entry name" value="AB_hydrolase_fold"/>
</dbReference>
<name>A0A3T0E5U9_9PROT</name>
<dbReference type="PANTHER" id="PTHR48081">
    <property type="entry name" value="AB HYDROLASE SUPERFAMILY PROTEIN C4A8.06C"/>
    <property type="match status" value="1"/>
</dbReference>